<dbReference type="Proteomes" id="UP000439752">
    <property type="component" value="Unassembled WGS sequence"/>
</dbReference>
<dbReference type="RefSeq" id="WP_159173704.1">
    <property type="nucleotide sequence ID" value="NZ_LR732312.1"/>
</dbReference>
<evidence type="ECO:0000313" key="1">
    <source>
        <dbReference type="EMBL" id="VWX37747.1"/>
    </source>
</evidence>
<keyword evidence="1" id="KW-0489">Methyltransferase</keyword>
<evidence type="ECO:0000313" key="2">
    <source>
        <dbReference type="Proteomes" id="UP000439752"/>
    </source>
</evidence>
<dbReference type="EMBL" id="CABWKQ010000030">
    <property type="protein sequence ID" value="VWX37747.1"/>
    <property type="molecule type" value="Genomic_DNA"/>
</dbReference>
<proteinExistence type="predicted"/>
<keyword evidence="2" id="KW-1185">Reference proteome</keyword>
<accession>A0A653IF79</accession>
<dbReference type="GO" id="GO:0008168">
    <property type="term" value="F:methyltransferase activity"/>
    <property type="evidence" value="ECO:0007669"/>
    <property type="project" value="UniProtKB-KW"/>
</dbReference>
<protein>
    <submittedName>
        <fullName evidence="1">Methyltransferase type 11</fullName>
    </submittedName>
</protein>
<reference evidence="1 2" key="1">
    <citation type="submission" date="2019-10" db="EMBL/GenBank/DDBJ databases">
        <authorList>
            <person name="Karimi E."/>
        </authorList>
    </citation>
    <scope>NUCLEOTIDE SEQUENCE [LARGE SCALE GENOMIC DNA]</scope>
    <source>
        <strain evidence="1">Exiguobacterium sp. 9Y</strain>
    </source>
</reference>
<dbReference type="GO" id="GO:0032259">
    <property type="term" value="P:methylation"/>
    <property type="evidence" value="ECO:0007669"/>
    <property type="project" value="UniProtKB-KW"/>
</dbReference>
<gene>
    <name evidence="1" type="ORF">EXIGUO9Y_360028</name>
</gene>
<name>A0A653IF79_9BACL</name>
<sequence length="74" mass="8470">MKTFVNHILNQLREGAVFVNCMLQGTNREQVLKNILSDSPYEWETLADTYTEYAEANATFHLLAVKKRGPVQPD</sequence>
<organism evidence="1 2">
    <name type="scientific">Exiguobacterium oxidotolerans</name>
    <dbReference type="NCBI Taxonomy" id="223958"/>
    <lineage>
        <taxon>Bacteria</taxon>
        <taxon>Bacillati</taxon>
        <taxon>Bacillota</taxon>
        <taxon>Bacilli</taxon>
        <taxon>Bacillales</taxon>
        <taxon>Bacillales Family XII. Incertae Sedis</taxon>
        <taxon>Exiguobacterium</taxon>
    </lineage>
</organism>
<dbReference type="AlphaFoldDB" id="A0A653IF79"/>
<keyword evidence="1" id="KW-0808">Transferase</keyword>